<reference evidence="3 4" key="1">
    <citation type="submission" date="2017-04" db="EMBL/GenBank/DDBJ databases">
        <authorList>
            <person name="Afonso C.L."/>
            <person name="Miller P.J."/>
            <person name="Scott M.A."/>
            <person name="Spackman E."/>
            <person name="Goraichik I."/>
            <person name="Dimitrov K.M."/>
            <person name="Suarez D.L."/>
            <person name="Swayne D.E."/>
        </authorList>
    </citation>
    <scope>NUCLEOTIDE SEQUENCE [LARGE SCALE GENOMIC DNA]</scope>
    <source>
        <strain evidence="3 4">DSM 43828</strain>
    </source>
</reference>
<protein>
    <submittedName>
        <fullName evidence="3">Uncharacterized protein</fullName>
    </submittedName>
</protein>
<dbReference type="AlphaFoldDB" id="A0A1W2FZM5"/>
<feature type="transmembrane region" description="Helical" evidence="2">
    <location>
        <begin position="210"/>
        <end position="227"/>
    </location>
</feature>
<gene>
    <name evidence="3" type="ORF">SAMN05661093_10954</name>
</gene>
<keyword evidence="2" id="KW-1133">Transmembrane helix</keyword>
<keyword evidence="2" id="KW-0472">Membrane</keyword>
<evidence type="ECO:0000313" key="4">
    <source>
        <dbReference type="Proteomes" id="UP000192674"/>
    </source>
</evidence>
<feature type="region of interest" description="Disordered" evidence="1">
    <location>
        <begin position="1"/>
        <end position="25"/>
    </location>
</feature>
<organism evidence="3 4">
    <name type="scientific">Kibdelosporangium aridum</name>
    <dbReference type="NCBI Taxonomy" id="2030"/>
    <lineage>
        <taxon>Bacteria</taxon>
        <taxon>Bacillati</taxon>
        <taxon>Actinomycetota</taxon>
        <taxon>Actinomycetes</taxon>
        <taxon>Pseudonocardiales</taxon>
        <taxon>Pseudonocardiaceae</taxon>
        <taxon>Kibdelosporangium</taxon>
    </lineage>
</organism>
<evidence type="ECO:0000313" key="3">
    <source>
        <dbReference type="EMBL" id="SMD27351.1"/>
    </source>
</evidence>
<name>A0A1W2FZM5_KIBAR</name>
<evidence type="ECO:0000256" key="2">
    <source>
        <dbReference type="SAM" id="Phobius"/>
    </source>
</evidence>
<keyword evidence="4" id="KW-1185">Reference proteome</keyword>
<evidence type="ECO:0000256" key="1">
    <source>
        <dbReference type="SAM" id="MobiDB-lite"/>
    </source>
</evidence>
<accession>A0A1W2FZM5</accession>
<sequence length="297" mass="30753">MGAAAALVVSNRSPLTAPRGGPGWRCRSADRGPCGAGPRGDPCPATVTALTTTLREGPQRTRALATGTAVGLAGRHGGQPDRWSADRVPVVAVDLADQRSPVRAGLWVRPRPGNARDRRCCSWSVRCGGGEIRGRAAVAVALAPVSGNIVQLLAGACLNSDVVLPDPDHAQPREYPALLTGLGLLPHTVVSIVVGMHFTPRLMWHTDSRTLVSVGVLIGAAGFWWQSRIALDSGYLSGILGPAVVISLVAVCSTPITTIVTSGVNAADAGARLDEHDQTDRWCPRAGTSSALLGVAV</sequence>
<dbReference type="Proteomes" id="UP000192674">
    <property type="component" value="Unassembled WGS sequence"/>
</dbReference>
<proteinExistence type="predicted"/>
<feature type="transmembrane region" description="Helical" evidence="2">
    <location>
        <begin position="175"/>
        <end position="198"/>
    </location>
</feature>
<dbReference type="EMBL" id="FWXV01000023">
    <property type="protein sequence ID" value="SMD27351.1"/>
    <property type="molecule type" value="Genomic_DNA"/>
</dbReference>
<keyword evidence="2" id="KW-0812">Transmembrane</keyword>